<evidence type="ECO:0000256" key="1">
    <source>
        <dbReference type="SAM" id="MobiDB-lite"/>
    </source>
</evidence>
<dbReference type="AlphaFoldDB" id="A0A4S4KQS2"/>
<feature type="region of interest" description="Disordered" evidence="1">
    <location>
        <begin position="1"/>
        <end position="54"/>
    </location>
</feature>
<dbReference type="EMBL" id="SGPJ01000045">
    <property type="protein sequence ID" value="THH00611.1"/>
    <property type="molecule type" value="Genomic_DNA"/>
</dbReference>
<name>A0A4S4KQS2_9APHY</name>
<keyword evidence="4" id="KW-1185">Reference proteome</keyword>
<feature type="compositionally biased region" description="Basic and acidic residues" evidence="1">
    <location>
        <begin position="1"/>
        <end position="18"/>
    </location>
</feature>
<dbReference type="Proteomes" id="UP000309038">
    <property type="component" value="Unassembled WGS sequence"/>
</dbReference>
<evidence type="ECO:0000313" key="4">
    <source>
        <dbReference type="Proteomes" id="UP000309038"/>
    </source>
</evidence>
<gene>
    <name evidence="3" type="ORF">EW026_g1973</name>
</gene>
<proteinExistence type="predicted"/>
<dbReference type="Pfam" id="PF24016">
    <property type="entry name" value="DUF7330"/>
    <property type="match status" value="1"/>
</dbReference>
<reference evidence="3 4" key="1">
    <citation type="submission" date="2019-02" db="EMBL/GenBank/DDBJ databases">
        <title>Genome sequencing of the rare red list fungi Phlebia centrifuga.</title>
        <authorList>
            <person name="Buettner E."/>
            <person name="Kellner H."/>
        </authorList>
    </citation>
    <scope>NUCLEOTIDE SEQUENCE [LARGE SCALE GENOMIC DNA]</scope>
    <source>
        <strain evidence="3 4">DSM 108282</strain>
    </source>
</reference>
<feature type="compositionally biased region" description="Polar residues" evidence="1">
    <location>
        <begin position="41"/>
        <end position="54"/>
    </location>
</feature>
<dbReference type="InterPro" id="IPR055754">
    <property type="entry name" value="DUF7330"/>
</dbReference>
<evidence type="ECO:0000313" key="3">
    <source>
        <dbReference type="EMBL" id="THH00611.1"/>
    </source>
</evidence>
<protein>
    <recommendedName>
        <fullName evidence="2">DUF7330 domain-containing protein</fullName>
    </recommendedName>
</protein>
<sequence length="301" mass="32963">MIIEKPDAEYPYSDEKAAHPRAGSSGQEREQPPPYAEGSIRPTSNVDNVPSSSQINSVFRPTMQQHVNCISLLSKHNALAGSYIIDAELPGSPLAHLSKWHGRKARKHMTKHNIVPNATFQTRHGYINLDLATAGGTSVPNKAYVQVMSRHGKVNINLFALQEHKHICLEVKTRHSPIVLFVPPNFQGALQLHSKRGNVKFLPAFAQQARTVQANDDGALVLFGQGEISLAEPDSEGLDFCSLESRHGKLTVGISGVDVLETAEGKSLIKKLGAMVLGPDIMRTVDKLNDTLRDRPTVLHQ</sequence>
<organism evidence="3 4">
    <name type="scientific">Hermanssonia centrifuga</name>
    <dbReference type="NCBI Taxonomy" id="98765"/>
    <lineage>
        <taxon>Eukaryota</taxon>
        <taxon>Fungi</taxon>
        <taxon>Dikarya</taxon>
        <taxon>Basidiomycota</taxon>
        <taxon>Agaricomycotina</taxon>
        <taxon>Agaricomycetes</taxon>
        <taxon>Polyporales</taxon>
        <taxon>Meruliaceae</taxon>
        <taxon>Hermanssonia</taxon>
    </lineage>
</organism>
<feature type="domain" description="DUF7330" evidence="2">
    <location>
        <begin position="68"/>
        <end position="252"/>
    </location>
</feature>
<comment type="caution">
    <text evidence="3">The sequence shown here is derived from an EMBL/GenBank/DDBJ whole genome shotgun (WGS) entry which is preliminary data.</text>
</comment>
<evidence type="ECO:0000259" key="2">
    <source>
        <dbReference type="Pfam" id="PF24016"/>
    </source>
</evidence>
<accession>A0A4S4KQS2</accession>